<comment type="subcellular location">
    <subcellularLocation>
        <location evidence="13">Cell membrane</location>
        <topology evidence="13">Single-pass membrane protein</topology>
    </subcellularLocation>
    <subcellularLocation>
        <location evidence="12">Endomembrane system</location>
        <topology evidence="12">Single-pass membrane protein</topology>
    </subcellularLocation>
</comment>
<evidence type="ECO:0000256" key="10">
    <source>
        <dbReference type="ARBA" id="ARBA00025198"/>
    </source>
</evidence>
<dbReference type="CDD" id="cd06503">
    <property type="entry name" value="ATP-synt_Fo_b"/>
    <property type="match status" value="1"/>
</dbReference>
<evidence type="ECO:0000256" key="15">
    <source>
        <dbReference type="SAM" id="Coils"/>
    </source>
</evidence>
<keyword evidence="15" id="KW-0175">Coiled coil</keyword>
<keyword evidence="9 13" id="KW-0066">ATP synthesis</keyword>
<dbReference type="InterPro" id="IPR002146">
    <property type="entry name" value="ATP_synth_b/b'su_bac/chlpt"/>
</dbReference>
<evidence type="ECO:0000313" key="17">
    <source>
        <dbReference type="Proteomes" id="UP000034883"/>
    </source>
</evidence>
<dbReference type="OrthoDB" id="5526376at2"/>
<dbReference type="EMBL" id="CP011125">
    <property type="protein sequence ID" value="AKF05461.1"/>
    <property type="molecule type" value="Genomic_DNA"/>
</dbReference>
<dbReference type="KEGG" id="samy:DB32_002610"/>
<dbReference type="HAMAP" id="MF_01398">
    <property type="entry name" value="ATP_synth_b_bprime"/>
    <property type="match status" value="1"/>
</dbReference>
<evidence type="ECO:0000256" key="8">
    <source>
        <dbReference type="ARBA" id="ARBA00023136"/>
    </source>
</evidence>
<evidence type="ECO:0000256" key="4">
    <source>
        <dbReference type="ARBA" id="ARBA00022692"/>
    </source>
</evidence>
<gene>
    <name evidence="13" type="primary">atpF</name>
    <name evidence="16" type="ORF">DB32_002610</name>
</gene>
<evidence type="ECO:0000256" key="5">
    <source>
        <dbReference type="ARBA" id="ARBA00022781"/>
    </source>
</evidence>
<dbReference type="GO" id="GO:0046961">
    <property type="term" value="F:proton-transporting ATPase activity, rotational mechanism"/>
    <property type="evidence" value="ECO:0007669"/>
    <property type="project" value="TreeGrafter"/>
</dbReference>
<keyword evidence="17" id="KW-1185">Reference proteome</keyword>
<keyword evidence="7 13" id="KW-0406">Ion transport</keyword>
<keyword evidence="4 13" id="KW-0812">Transmembrane</keyword>
<evidence type="ECO:0000256" key="7">
    <source>
        <dbReference type="ARBA" id="ARBA00023065"/>
    </source>
</evidence>
<reference evidence="16 17" key="1">
    <citation type="submission" date="2015-03" db="EMBL/GenBank/DDBJ databases">
        <title>Genome assembly of Sandaracinus amylolyticus DSM 53668.</title>
        <authorList>
            <person name="Sharma G."/>
            <person name="Subramanian S."/>
        </authorList>
    </citation>
    <scope>NUCLEOTIDE SEQUENCE [LARGE SCALE GENOMIC DNA]</scope>
    <source>
        <strain evidence="16 17">DSM 53668</strain>
    </source>
</reference>
<accession>A0A0F6W244</accession>
<sequence length="156" mass="16952">MPSTLPALLLSGGAVIDLDGSLLIQLAIFFVAFELLRRLVFRPMIALFDAREAAIDGAKREARSLETEAEEKLKAFETEMKKVRAEAAADRDSIRQDAQRLERELLAKARVEADGMLGDATAKMQSDAAAIRADMKKTVPALAGQIAEKLLGRKAA</sequence>
<evidence type="ECO:0000256" key="2">
    <source>
        <dbReference type="ARBA" id="ARBA00022448"/>
    </source>
</evidence>
<dbReference type="STRING" id="927083.DB32_002610"/>
<evidence type="ECO:0000256" key="1">
    <source>
        <dbReference type="ARBA" id="ARBA00005513"/>
    </source>
</evidence>
<name>A0A0F6W244_9BACT</name>
<evidence type="ECO:0000256" key="14">
    <source>
        <dbReference type="RuleBase" id="RU003848"/>
    </source>
</evidence>
<evidence type="ECO:0000256" key="3">
    <source>
        <dbReference type="ARBA" id="ARBA00022547"/>
    </source>
</evidence>
<dbReference type="GO" id="GO:0045259">
    <property type="term" value="C:proton-transporting ATP synthase complex"/>
    <property type="evidence" value="ECO:0007669"/>
    <property type="project" value="UniProtKB-KW"/>
</dbReference>
<feature type="coiled-coil region" evidence="15">
    <location>
        <begin position="48"/>
        <end position="104"/>
    </location>
</feature>
<comment type="function">
    <text evidence="10 13">F(1)F(0) ATP synthase produces ATP from ADP in the presence of a proton or sodium gradient. F-type ATPases consist of two structural domains, F(1) containing the extramembraneous catalytic core and F(0) containing the membrane proton channel, linked together by a central stalk and a peripheral stalk. During catalysis, ATP synthesis in the catalytic domain of F(1) is coupled via a rotary mechanism of the central stalk subunits to proton translocation.</text>
</comment>
<proteinExistence type="inferred from homology"/>
<dbReference type="InterPro" id="IPR050059">
    <property type="entry name" value="ATP_synthase_B_chain"/>
</dbReference>
<comment type="subunit">
    <text evidence="13">F-type ATPases have 2 components, F(1) - the catalytic core - and F(0) - the membrane proton channel. F(1) has five subunits: alpha(3), beta(3), gamma(1), delta(1), epsilon(1). F(0) has three main subunits: a(1), b(2) and c(10-14). The alpha and beta chains form an alternating ring which encloses part of the gamma chain. F(1) is attached to F(0) by a central stalk formed by the gamma and epsilon chains, while a peripheral stalk is formed by the delta and b chains.</text>
</comment>
<evidence type="ECO:0000256" key="13">
    <source>
        <dbReference type="HAMAP-Rule" id="MF_01398"/>
    </source>
</evidence>
<organism evidence="16 17">
    <name type="scientific">Sandaracinus amylolyticus</name>
    <dbReference type="NCBI Taxonomy" id="927083"/>
    <lineage>
        <taxon>Bacteria</taxon>
        <taxon>Pseudomonadati</taxon>
        <taxon>Myxococcota</taxon>
        <taxon>Polyangia</taxon>
        <taxon>Polyangiales</taxon>
        <taxon>Sandaracinaceae</taxon>
        <taxon>Sandaracinus</taxon>
    </lineage>
</organism>
<comment type="similarity">
    <text evidence="1 13 14">Belongs to the ATPase B chain family.</text>
</comment>
<evidence type="ECO:0000256" key="6">
    <source>
        <dbReference type="ARBA" id="ARBA00022989"/>
    </source>
</evidence>
<keyword evidence="8 13" id="KW-0472">Membrane</keyword>
<feature type="transmembrane region" description="Helical" evidence="13">
    <location>
        <begin position="20"/>
        <end position="36"/>
    </location>
</feature>
<evidence type="ECO:0000256" key="9">
    <source>
        <dbReference type="ARBA" id="ARBA00023310"/>
    </source>
</evidence>
<keyword evidence="13" id="KW-1003">Cell membrane</keyword>
<dbReference type="GO" id="GO:0046933">
    <property type="term" value="F:proton-transporting ATP synthase activity, rotational mechanism"/>
    <property type="evidence" value="ECO:0007669"/>
    <property type="project" value="UniProtKB-UniRule"/>
</dbReference>
<dbReference type="PANTHER" id="PTHR33445">
    <property type="entry name" value="ATP SYNTHASE SUBUNIT B', CHLOROPLASTIC"/>
    <property type="match status" value="1"/>
</dbReference>
<dbReference type="GO" id="GO:0012505">
    <property type="term" value="C:endomembrane system"/>
    <property type="evidence" value="ECO:0007669"/>
    <property type="project" value="UniProtKB-SubCell"/>
</dbReference>
<keyword evidence="2 13" id="KW-0813">Transport</keyword>
<dbReference type="Proteomes" id="UP000034883">
    <property type="component" value="Chromosome"/>
</dbReference>
<evidence type="ECO:0000256" key="12">
    <source>
        <dbReference type="ARBA" id="ARBA00037847"/>
    </source>
</evidence>
<dbReference type="GO" id="GO:0005886">
    <property type="term" value="C:plasma membrane"/>
    <property type="evidence" value="ECO:0007669"/>
    <property type="project" value="UniProtKB-SubCell"/>
</dbReference>
<protein>
    <recommendedName>
        <fullName evidence="13">ATP synthase subunit b</fullName>
    </recommendedName>
    <alternativeName>
        <fullName evidence="13">ATP synthase F(0) sector subunit b</fullName>
    </alternativeName>
    <alternativeName>
        <fullName evidence="13">ATPase subunit I</fullName>
    </alternativeName>
    <alternativeName>
        <fullName evidence="13">F-type ATPase subunit b</fullName>
        <shortName evidence="13">F-ATPase subunit b</shortName>
    </alternativeName>
</protein>
<dbReference type="PANTHER" id="PTHR33445:SF2">
    <property type="entry name" value="ATP SYNTHASE SUBUNIT B', CHLOROPLASTIC"/>
    <property type="match status" value="1"/>
</dbReference>
<keyword evidence="6 13" id="KW-1133">Transmembrane helix</keyword>
<comment type="function">
    <text evidence="11">Component of the F(0) channel, it forms part of the peripheral stalk, linking F(1) to F(0). The b'-subunit is a diverged and duplicated form of b found in plants and photosynthetic bacteria.</text>
</comment>
<dbReference type="RefSeq" id="WP_053232697.1">
    <property type="nucleotide sequence ID" value="NZ_CP011125.1"/>
</dbReference>
<keyword evidence="3 13" id="KW-0138">CF(0)</keyword>
<keyword evidence="5 13" id="KW-0375">Hydrogen ion transport</keyword>
<evidence type="ECO:0000313" key="16">
    <source>
        <dbReference type="EMBL" id="AKF05461.1"/>
    </source>
</evidence>
<evidence type="ECO:0000256" key="11">
    <source>
        <dbReference type="ARBA" id="ARBA00025614"/>
    </source>
</evidence>
<dbReference type="AlphaFoldDB" id="A0A0F6W244"/>
<dbReference type="Pfam" id="PF00430">
    <property type="entry name" value="ATP-synt_B"/>
    <property type="match status" value="1"/>
</dbReference>